<feature type="region of interest" description="Disordered" evidence="2">
    <location>
        <begin position="21"/>
        <end position="52"/>
    </location>
</feature>
<feature type="coiled-coil region" evidence="1">
    <location>
        <begin position="412"/>
        <end position="467"/>
    </location>
</feature>
<dbReference type="PANTHER" id="PTHR43941:SF1">
    <property type="entry name" value="STRUCTURAL MAINTENANCE OF CHROMOSOMES PROTEIN 2"/>
    <property type="match status" value="1"/>
</dbReference>
<feature type="coiled-coil region" evidence="1">
    <location>
        <begin position="180"/>
        <end position="207"/>
    </location>
</feature>
<evidence type="ECO:0000256" key="1">
    <source>
        <dbReference type="SAM" id="Coils"/>
    </source>
</evidence>
<dbReference type="AlphaFoldDB" id="A0AAW0EMM3"/>
<keyword evidence="1" id="KW-0175">Coiled coil</keyword>
<feature type="compositionally biased region" description="Low complexity" evidence="2">
    <location>
        <begin position="274"/>
        <end position="283"/>
    </location>
</feature>
<dbReference type="EMBL" id="JAECZO010000044">
    <property type="protein sequence ID" value="KAK7194904.1"/>
    <property type="molecule type" value="Genomic_DNA"/>
</dbReference>
<keyword evidence="3" id="KW-0812">Transmembrane</keyword>
<name>A0AAW0EMM3_9TRYP</name>
<protein>
    <submittedName>
        <fullName evidence="4">Uncharacterized protein</fullName>
    </submittedName>
</protein>
<accession>A0AAW0EMM3</accession>
<keyword evidence="3" id="KW-1133">Transmembrane helix</keyword>
<sequence>MFAGVGAFLEAMDKKTEALADAAEEQDLAHAAQQHQQQQQQHLQSSSRVSSSASLYHLHHQTPVLGVTTAAAASPATATAAGGVSATPLISSSSAQLEPYTTGYAAISLPTKLPSLRTTQPGASTERSASGHAALVGAKSLADPADVMRHASTALAPSSAAHTHHQYNNNNSSSGGGAAAAAAAAVAERLEAQCRTLEAEKLRWQQETATQRAQCTAAREALWKAEQDTRASRAAQRAAEQALVAYKDTSQRLLEESQREVQRARDAVAGRAPTETAEQQQEQQQKETNPRLSAEELHQRLTLLQADHAVVCNEAERHRQEVAKVSAELQRVHAGQRQAQARVEALLLEVDTARESLEGEVAAHTETRVALRRLQAQDGDTAAGATSSGGASAAARAVEQVTDDAGGAAAAVAQLAGQLKDMQQRYHKATLQCGAQQVALDAAAREAAEMKARYNELALRVNDAEVEVAAGFRAFPPPPASSLAAPREHHGTRAGGSGADVEASAALMRGGTEPLRRHPDLVRLARQYGAAGRAAVTAICALDSAAVRVGRVLTQSRWVWRVALMGYLSLLQVWVILVLLGTFAFADSADSVVVMSRVAAPLPA</sequence>
<feature type="compositionally biased region" description="Basic and acidic residues" evidence="2">
    <location>
        <begin position="255"/>
        <end position="268"/>
    </location>
</feature>
<feature type="compositionally biased region" description="Low complexity" evidence="2">
    <location>
        <begin position="29"/>
        <end position="52"/>
    </location>
</feature>
<reference evidence="4 5" key="1">
    <citation type="journal article" date="2021" name="MBio">
        <title>A New Model Trypanosomatid, Novymonas esmeraldas: Genomic Perception of Its 'Candidatus Pandoraea novymonadis' Endosymbiont.</title>
        <authorList>
            <person name="Zakharova A."/>
            <person name="Saura A."/>
            <person name="Butenko A."/>
            <person name="Podesvova L."/>
            <person name="Warmusova S."/>
            <person name="Kostygov A.Y."/>
            <person name="Nenarokova A."/>
            <person name="Lukes J."/>
            <person name="Opperdoes F.R."/>
            <person name="Yurchenko V."/>
        </authorList>
    </citation>
    <scope>NUCLEOTIDE SEQUENCE [LARGE SCALE GENOMIC DNA]</scope>
    <source>
        <strain evidence="4 5">E262AT.01</strain>
    </source>
</reference>
<dbReference type="Proteomes" id="UP001430356">
    <property type="component" value="Unassembled WGS sequence"/>
</dbReference>
<proteinExistence type="predicted"/>
<organism evidence="4 5">
    <name type="scientific">Novymonas esmeraldas</name>
    <dbReference type="NCBI Taxonomy" id="1808958"/>
    <lineage>
        <taxon>Eukaryota</taxon>
        <taxon>Discoba</taxon>
        <taxon>Euglenozoa</taxon>
        <taxon>Kinetoplastea</taxon>
        <taxon>Metakinetoplastina</taxon>
        <taxon>Trypanosomatida</taxon>
        <taxon>Trypanosomatidae</taxon>
        <taxon>Novymonas</taxon>
    </lineage>
</organism>
<evidence type="ECO:0000256" key="2">
    <source>
        <dbReference type="SAM" id="MobiDB-lite"/>
    </source>
</evidence>
<comment type="caution">
    <text evidence="4">The sequence shown here is derived from an EMBL/GenBank/DDBJ whole genome shotgun (WGS) entry which is preliminary data.</text>
</comment>
<feature type="region of interest" description="Disordered" evidence="2">
    <location>
        <begin position="255"/>
        <end position="291"/>
    </location>
</feature>
<keyword evidence="3" id="KW-0472">Membrane</keyword>
<feature type="region of interest" description="Disordered" evidence="2">
    <location>
        <begin position="479"/>
        <end position="498"/>
    </location>
</feature>
<gene>
    <name evidence="4" type="ORF">NESM_000412200</name>
</gene>
<feature type="transmembrane region" description="Helical" evidence="3">
    <location>
        <begin position="558"/>
        <end position="586"/>
    </location>
</feature>
<dbReference type="PANTHER" id="PTHR43941">
    <property type="entry name" value="STRUCTURAL MAINTENANCE OF CHROMOSOMES PROTEIN 2"/>
    <property type="match status" value="1"/>
</dbReference>
<evidence type="ECO:0000256" key="3">
    <source>
        <dbReference type="SAM" id="Phobius"/>
    </source>
</evidence>
<evidence type="ECO:0000313" key="4">
    <source>
        <dbReference type="EMBL" id="KAK7194904.1"/>
    </source>
</evidence>
<keyword evidence="5" id="KW-1185">Reference proteome</keyword>
<evidence type="ECO:0000313" key="5">
    <source>
        <dbReference type="Proteomes" id="UP001430356"/>
    </source>
</evidence>